<feature type="region of interest" description="Disordered" evidence="2">
    <location>
        <begin position="1"/>
        <end position="38"/>
    </location>
</feature>
<gene>
    <name evidence="4" type="ORF">MGAL_10B071843</name>
</gene>
<dbReference type="PROSITE" id="PS50853">
    <property type="entry name" value="FN3"/>
    <property type="match status" value="1"/>
</dbReference>
<dbReference type="InterPro" id="IPR003961">
    <property type="entry name" value="FN3_dom"/>
</dbReference>
<feature type="compositionally biased region" description="Low complexity" evidence="2">
    <location>
        <begin position="263"/>
        <end position="274"/>
    </location>
</feature>
<comment type="similarity">
    <text evidence="1">Belongs to the TRAFAC class TrmE-Era-EngA-EngB-Septin-like GTPase superfamily. Septin GTPase family.</text>
</comment>
<organism evidence="4 5">
    <name type="scientific">Mytilus galloprovincialis</name>
    <name type="common">Mediterranean mussel</name>
    <dbReference type="NCBI Taxonomy" id="29158"/>
    <lineage>
        <taxon>Eukaryota</taxon>
        <taxon>Metazoa</taxon>
        <taxon>Spiralia</taxon>
        <taxon>Lophotrochozoa</taxon>
        <taxon>Mollusca</taxon>
        <taxon>Bivalvia</taxon>
        <taxon>Autobranchia</taxon>
        <taxon>Pteriomorphia</taxon>
        <taxon>Mytilida</taxon>
        <taxon>Mytiloidea</taxon>
        <taxon>Mytilidae</taxon>
        <taxon>Mytilinae</taxon>
        <taxon>Mytilus</taxon>
    </lineage>
</organism>
<dbReference type="InterPro" id="IPR030379">
    <property type="entry name" value="G_SEPTIN_dom"/>
</dbReference>
<dbReference type="PANTHER" id="PTHR32046">
    <property type="entry name" value="G DOMAIN-CONTAINING PROTEIN"/>
    <property type="match status" value="1"/>
</dbReference>
<dbReference type="Gene3D" id="2.60.40.10">
    <property type="entry name" value="Immunoglobulins"/>
    <property type="match status" value="1"/>
</dbReference>
<dbReference type="InterPro" id="IPR013783">
    <property type="entry name" value="Ig-like_fold"/>
</dbReference>
<dbReference type="SUPFAM" id="SSF52540">
    <property type="entry name" value="P-loop containing nucleoside triphosphate hydrolases"/>
    <property type="match status" value="1"/>
</dbReference>
<dbReference type="CDD" id="cd00063">
    <property type="entry name" value="FN3"/>
    <property type="match status" value="1"/>
</dbReference>
<dbReference type="InterPro" id="IPR036116">
    <property type="entry name" value="FN3_sf"/>
</dbReference>
<evidence type="ECO:0000313" key="5">
    <source>
        <dbReference type="Proteomes" id="UP000596742"/>
    </source>
</evidence>
<dbReference type="AlphaFoldDB" id="A0A8B6HTK6"/>
<protein>
    <recommendedName>
        <fullName evidence="3">Fibronectin type-III domain-containing protein</fullName>
    </recommendedName>
</protein>
<comment type="caution">
    <text evidence="4">The sequence shown here is derived from an EMBL/GenBank/DDBJ whole genome shotgun (WGS) entry which is preliminary data.</text>
</comment>
<reference evidence="4" key="1">
    <citation type="submission" date="2018-11" db="EMBL/GenBank/DDBJ databases">
        <authorList>
            <person name="Alioto T."/>
            <person name="Alioto T."/>
        </authorList>
    </citation>
    <scope>NUCLEOTIDE SEQUENCE</scope>
</reference>
<evidence type="ECO:0000256" key="2">
    <source>
        <dbReference type="SAM" id="MobiDB-lite"/>
    </source>
</evidence>
<evidence type="ECO:0000256" key="1">
    <source>
        <dbReference type="RuleBase" id="RU004560"/>
    </source>
</evidence>
<dbReference type="Proteomes" id="UP000596742">
    <property type="component" value="Unassembled WGS sequence"/>
</dbReference>
<keyword evidence="5" id="KW-1185">Reference proteome</keyword>
<feature type="region of interest" description="Disordered" evidence="2">
    <location>
        <begin position="244"/>
        <end position="274"/>
    </location>
</feature>
<feature type="compositionally biased region" description="Acidic residues" evidence="2">
    <location>
        <begin position="888"/>
        <end position="899"/>
    </location>
</feature>
<dbReference type="InterPro" id="IPR027417">
    <property type="entry name" value="P-loop_NTPase"/>
</dbReference>
<feature type="region of interest" description="Disordered" evidence="2">
    <location>
        <begin position="879"/>
        <end position="899"/>
    </location>
</feature>
<dbReference type="EMBL" id="UYJE01010549">
    <property type="protein sequence ID" value="VDI84233.1"/>
    <property type="molecule type" value="Genomic_DNA"/>
</dbReference>
<accession>A0A8B6HTK6</accession>
<dbReference type="PANTHER" id="PTHR32046:SF14">
    <property type="match status" value="1"/>
</dbReference>
<name>A0A8B6HTK6_MYTGA</name>
<evidence type="ECO:0000313" key="4">
    <source>
        <dbReference type="EMBL" id="VDI84233.1"/>
    </source>
</evidence>
<dbReference type="OrthoDB" id="8954335at2759"/>
<dbReference type="PRINTS" id="PR00014">
    <property type="entry name" value="FNTYPEIII"/>
</dbReference>
<evidence type="ECO:0000259" key="3">
    <source>
        <dbReference type="PROSITE" id="PS50853"/>
    </source>
</evidence>
<sequence length="899" mass="102131">MRMKRECSKSKQQQLRTRKYRYNKRESPPYPTSPNNVQSDLIYNSVKDKEENQIEYLNEISDDGIMHSEICQTMIAVPTEIEPLPIYQKVFDEISVLEEAVGNPTGTTLISSSHETEKDIEENQIQFLDKIRNGGIVHSEICQTVISVQAESEPLPIDQKVIEEISVLEETVGNPTGTTLMSSSNETVCQSFEGLDDITKLLKNPLITDDVQGHVTSNENIESAVNNETSERKVLYSVTCGKKDENAGTSGVDEEKETGSDYSEIPSEPGEPIEVESTSNSITLAWSEPINGSNSIDNYEIKYKERNTETARWIPVVTETKRRTTTVPDLKCGTEYDFKIRAVNQDGEEGPFSKPVKFSTNISLGKSVQTCAEKIKDGNPTIFKLPLHQPKSSTNHAAKTRKCTFGQRRVRSVDKTIMLVGATGSGKSTLIDGMINYITDVSWDDDFRFTLVDLTDEEKKRLKNQSDSQTEWITCYTVHTMDGSKIDYNLNIIDTPGFGDTRGIIRDKAIVDQIREFFTSPGDQGIRFLDAVCFVTQAPLARLTPPQRYIFDAILSVFGQDIASNIYVLITFADGNEPPVRDALKAACVPFQSSFKFNNSALFASSQKSDEAKFGSLFWKMGQESFKIFFDELKFVESKSLQLTTEVLELRKNLEATIQGLQPQICEGMNKLNTIRQEKEVLKRHKTDIEANRNFTYEVDEIHMRKIDLQPRQYVTNCLTCNRTCHFPCGIPNDENKSGCAAMRDGSCKVCPRNCHWSVHKNNSFRFETFDIKVKKTYEELKRKYEIAQKGEQKQRTVLGKVKNAFTSLGSKVMKMVNDVRCYINKLNEIALRPNPLSDIDYIDLLIESEKNERKYGWEKRVKLFQKMREESELMAKTSNANFRPWGEDEDIINDEPES</sequence>
<feature type="domain" description="Fibronectin type-III" evidence="3">
    <location>
        <begin position="268"/>
        <end position="363"/>
    </location>
</feature>
<dbReference type="Pfam" id="PF00735">
    <property type="entry name" value="Septin"/>
    <property type="match status" value="1"/>
</dbReference>
<proteinExistence type="inferred from homology"/>
<dbReference type="SUPFAM" id="SSF49265">
    <property type="entry name" value="Fibronectin type III"/>
    <property type="match status" value="1"/>
</dbReference>
<dbReference type="SMART" id="SM00060">
    <property type="entry name" value="FN3"/>
    <property type="match status" value="1"/>
</dbReference>
<keyword evidence="1" id="KW-0547">Nucleotide-binding</keyword>
<dbReference type="GO" id="GO:0005525">
    <property type="term" value="F:GTP binding"/>
    <property type="evidence" value="ECO:0007669"/>
    <property type="project" value="UniProtKB-KW"/>
</dbReference>
<keyword evidence="1" id="KW-0342">GTP-binding</keyword>
<dbReference type="Gene3D" id="3.40.50.300">
    <property type="entry name" value="P-loop containing nucleotide triphosphate hydrolases"/>
    <property type="match status" value="1"/>
</dbReference>
<dbReference type="Pfam" id="PF00041">
    <property type="entry name" value="fn3"/>
    <property type="match status" value="1"/>
</dbReference>